<sequence length="298" mass="32927">MGSIPPSVPLDLDELSLMFISVHGATLLPILVAGEAENADEDRVTLEDFSVLGFQGGCVFGEGYEAEVARYHTCELLLTDIGCFHSTGQRNSNQDASEEIWTLGLDPEAESQLSRSATLRLQKWELEKHLDSETIAADLRDQGTSSPRQRTVFVPDGKFVNEVGTWELETHWDSEAIATDLRDQATSSQVCQRKGLVPVVEKDTIIRERGKVSRRRYPASSCSQLPSTTFASKFVSRNQSLSSIPSLADLKPLTCPQRTLADSYTPPHFLTRISIHKVSIQISFNIAGLGFVSPIRFD</sequence>
<gene>
    <name evidence="1" type="ORF">D9758_010021</name>
</gene>
<comment type="caution">
    <text evidence="1">The sequence shown here is derived from an EMBL/GenBank/DDBJ whole genome shotgun (WGS) entry which is preliminary data.</text>
</comment>
<evidence type="ECO:0000313" key="2">
    <source>
        <dbReference type="Proteomes" id="UP000559256"/>
    </source>
</evidence>
<reference evidence="1 2" key="1">
    <citation type="journal article" date="2020" name="ISME J.">
        <title>Uncovering the hidden diversity of litter-decomposition mechanisms in mushroom-forming fungi.</title>
        <authorList>
            <person name="Floudas D."/>
            <person name="Bentzer J."/>
            <person name="Ahren D."/>
            <person name="Johansson T."/>
            <person name="Persson P."/>
            <person name="Tunlid A."/>
        </authorList>
    </citation>
    <scope>NUCLEOTIDE SEQUENCE [LARGE SCALE GENOMIC DNA]</scope>
    <source>
        <strain evidence="1 2">CBS 291.85</strain>
    </source>
</reference>
<proteinExistence type="predicted"/>
<name>A0A8H5CWS5_9AGAR</name>
<organism evidence="1 2">
    <name type="scientific">Tetrapyrgos nigripes</name>
    <dbReference type="NCBI Taxonomy" id="182062"/>
    <lineage>
        <taxon>Eukaryota</taxon>
        <taxon>Fungi</taxon>
        <taxon>Dikarya</taxon>
        <taxon>Basidiomycota</taxon>
        <taxon>Agaricomycotina</taxon>
        <taxon>Agaricomycetes</taxon>
        <taxon>Agaricomycetidae</taxon>
        <taxon>Agaricales</taxon>
        <taxon>Marasmiineae</taxon>
        <taxon>Marasmiaceae</taxon>
        <taxon>Tetrapyrgos</taxon>
    </lineage>
</organism>
<keyword evidence="2" id="KW-1185">Reference proteome</keyword>
<dbReference type="EMBL" id="JAACJM010000088">
    <property type="protein sequence ID" value="KAF5348067.1"/>
    <property type="molecule type" value="Genomic_DNA"/>
</dbReference>
<dbReference type="Proteomes" id="UP000559256">
    <property type="component" value="Unassembled WGS sequence"/>
</dbReference>
<evidence type="ECO:0000313" key="1">
    <source>
        <dbReference type="EMBL" id="KAF5348067.1"/>
    </source>
</evidence>
<dbReference type="AlphaFoldDB" id="A0A8H5CWS5"/>
<accession>A0A8H5CWS5</accession>
<protein>
    <submittedName>
        <fullName evidence="1">Uncharacterized protein</fullName>
    </submittedName>
</protein>